<evidence type="ECO:0000256" key="4">
    <source>
        <dbReference type="PROSITE-ProRule" id="PRU00339"/>
    </source>
</evidence>
<evidence type="ECO:0000256" key="5">
    <source>
        <dbReference type="SAM" id="MobiDB-lite"/>
    </source>
</evidence>
<evidence type="ECO:0000256" key="3">
    <source>
        <dbReference type="ARBA" id="ARBA00038336"/>
    </source>
</evidence>
<comment type="similarity">
    <text evidence="3">Belongs to the IFIT family.</text>
</comment>
<dbReference type="PROSITE" id="PS50005">
    <property type="entry name" value="TPR"/>
    <property type="match status" value="1"/>
</dbReference>
<protein>
    <submittedName>
        <fullName evidence="6">Uncharacterized protein</fullName>
    </submittedName>
</protein>
<reference evidence="6 7" key="1">
    <citation type="submission" date="2024-04" db="EMBL/GenBank/DDBJ databases">
        <authorList>
            <consortium name="Genoscope - CEA"/>
            <person name="William W."/>
        </authorList>
    </citation>
    <scope>NUCLEOTIDE SEQUENCE [LARGE SCALE GENOMIC DNA]</scope>
</reference>
<accession>A0AAV2GZZ7</accession>
<dbReference type="PANTHER" id="PTHR10271">
    <property type="entry name" value="INTERFERON-INDUCED PROTEIN WITH TETRATRICOPEPTIDE REPEATS"/>
    <property type="match status" value="1"/>
</dbReference>
<proteinExistence type="inferred from homology"/>
<evidence type="ECO:0000256" key="1">
    <source>
        <dbReference type="ARBA" id="ARBA00022737"/>
    </source>
</evidence>
<gene>
    <name evidence="6" type="ORF">GSLYS_00001110001</name>
</gene>
<comment type="caution">
    <text evidence="6">The sequence shown here is derived from an EMBL/GenBank/DDBJ whole genome shotgun (WGS) entry which is preliminary data.</text>
</comment>
<dbReference type="AlphaFoldDB" id="A0AAV2GZZ7"/>
<dbReference type="SMART" id="SM00028">
    <property type="entry name" value="TPR"/>
    <property type="match status" value="2"/>
</dbReference>
<dbReference type="EMBL" id="CAXITT010000010">
    <property type="protein sequence ID" value="CAL1526933.1"/>
    <property type="molecule type" value="Genomic_DNA"/>
</dbReference>
<feature type="region of interest" description="Disordered" evidence="5">
    <location>
        <begin position="1"/>
        <end position="38"/>
    </location>
</feature>
<dbReference type="InterPro" id="IPR019734">
    <property type="entry name" value="TPR_rpt"/>
</dbReference>
<feature type="compositionally biased region" description="Basic and acidic residues" evidence="5">
    <location>
        <begin position="14"/>
        <end position="38"/>
    </location>
</feature>
<feature type="compositionally biased region" description="Polar residues" evidence="5">
    <location>
        <begin position="377"/>
        <end position="411"/>
    </location>
</feature>
<evidence type="ECO:0000313" key="7">
    <source>
        <dbReference type="Proteomes" id="UP001497497"/>
    </source>
</evidence>
<name>A0AAV2GZZ7_LYMST</name>
<keyword evidence="2 4" id="KW-0802">TPR repeat</keyword>
<evidence type="ECO:0000256" key="2">
    <source>
        <dbReference type="ARBA" id="ARBA00022803"/>
    </source>
</evidence>
<sequence length="554" mass="63061">MENSTHPDFNAMESSEHHDLNARESSTHHDFDEMESSKNHDLNAIESSTHHDFNEMISSFPCLFNKTPLVVGQNIREIEFKLENELSEDNDSPEEIIAKLNFYTWVEFKLGNFPMANQYNQKVFSYLKARERPNITCLVNQAHILHRLGDDVQAEQCLAKAGELRSGCGGEKLMTEVDAELAYSLSRLIGAENLNRAIELYTEVVAKQPECYAWILRLGLLHRRATHRNVFSFLASNKSVIEHAEKAVELLYVVAQKSLDSNLRRRAYAQLAVLCSQSNRCFGQADCVRLFGGANVHYFIDNALNHGRNDAWTLTECGRIMRYIDLEKAISLLVQSLLIKNHSTTLHHLGMCYELNAKKIARRASKEERKYIRGSHKNTQSKNHCQPNPSKQSFSGFPGSSENETPWSPTIRSPVKSKKLNKGDPSVFLAIKCYCEAIVFSSDRNRAARFSLGLLLKECGEFEEALEHFDQIIDVTSKDNEESCERGCERPEYRDTLKAAHKQARLCLLELAKQPGKTEDDVKQLQERAEEKRLKAVGLEADVPGHESKRKRCK</sequence>
<organism evidence="6 7">
    <name type="scientific">Lymnaea stagnalis</name>
    <name type="common">Great pond snail</name>
    <name type="synonym">Helix stagnalis</name>
    <dbReference type="NCBI Taxonomy" id="6523"/>
    <lineage>
        <taxon>Eukaryota</taxon>
        <taxon>Metazoa</taxon>
        <taxon>Spiralia</taxon>
        <taxon>Lophotrochozoa</taxon>
        <taxon>Mollusca</taxon>
        <taxon>Gastropoda</taxon>
        <taxon>Heterobranchia</taxon>
        <taxon>Euthyneura</taxon>
        <taxon>Panpulmonata</taxon>
        <taxon>Hygrophila</taxon>
        <taxon>Lymnaeoidea</taxon>
        <taxon>Lymnaeidae</taxon>
        <taxon>Lymnaea</taxon>
    </lineage>
</organism>
<keyword evidence="7" id="KW-1185">Reference proteome</keyword>
<dbReference type="PANTHER" id="PTHR10271:SF0">
    <property type="entry name" value="INTERFERON-INDUCED PROTEIN WITH TETRATRICOPEPTIDE REPEATS 5"/>
    <property type="match status" value="1"/>
</dbReference>
<keyword evidence="1" id="KW-0677">Repeat</keyword>
<dbReference type="GO" id="GO:0051607">
    <property type="term" value="P:defense response to virus"/>
    <property type="evidence" value="ECO:0007669"/>
    <property type="project" value="TreeGrafter"/>
</dbReference>
<dbReference type="Proteomes" id="UP001497497">
    <property type="component" value="Unassembled WGS sequence"/>
</dbReference>
<evidence type="ECO:0000313" key="6">
    <source>
        <dbReference type="EMBL" id="CAL1526933.1"/>
    </source>
</evidence>
<feature type="repeat" description="TPR" evidence="4">
    <location>
        <begin position="446"/>
        <end position="479"/>
    </location>
</feature>
<dbReference type="GO" id="GO:0005829">
    <property type="term" value="C:cytosol"/>
    <property type="evidence" value="ECO:0007669"/>
    <property type="project" value="TreeGrafter"/>
</dbReference>
<feature type="region of interest" description="Disordered" evidence="5">
    <location>
        <begin position="368"/>
        <end position="416"/>
    </location>
</feature>
<dbReference type="SUPFAM" id="SSF48452">
    <property type="entry name" value="TPR-like"/>
    <property type="match status" value="1"/>
</dbReference>
<dbReference type="InterPro" id="IPR011990">
    <property type="entry name" value="TPR-like_helical_dom_sf"/>
</dbReference>
<dbReference type="Gene3D" id="1.25.40.10">
    <property type="entry name" value="Tetratricopeptide repeat domain"/>
    <property type="match status" value="2"/>
</dbReference>